<proteinExistence type="predicted"/>
<gene>
    <name evidence="1" type="ORF">CIN_22050</name>
</gene>
<dbReference type="AlphaFoldDB" id="G6F3K9"/>
<dbReference type="PATRIC" id="fig|1088868.3.peg.2209"/>
<evidence type="ECO:0000313" key="1">
    <source>
        <dbReference type="EMBL" id="EHD12875.1"/>
    </source>
</evidence>
<dbReference type="eggNOG" id="ENOG5032GI2">
    <property type="taxonomic scope" value="Bacteria"/>
</dbReference>
<evidence type="ECO:0008006" key="3">
    <source>
        <dbReference type="Google" id="ProtNLM"/>
    </source>
</evidence>
<comment type="caution">
    <text evidence="1">The sequence shown here is derived from an EMBL/GenBank/DDBJ whole genome shotgun (WGS) entry which is preliminary data.</text>
</comment>
<name>G6F3K9_9PROT</name>
<accession>G6F3K9</accession>
<sequence length="219" mass="26289">MFFICFFILCFFNNFLYFHKFCKSNIMHVSYYVKNFDKIEIDSSLFFQEKHKESRNYNANFVENFVNYIENNEGIISVADILENVFPEIECDIFLSHAHKDNSKVINLANFLEEKYECKVFIDSIFWGNIFNLLKQIDDNYCLQKNGNYNYKKRNFVTSNLFLILNTALHKMIEKTNYFFFLETKQSTKENQNLISPWIFSELSFATQVIRRDPQKKAL</sequence>
<evidence type="ECO:0000313" key="2">
    <source>
        <dbReference type="Proteomes" id="UP000005939"/>
    </source>
</evidence>
<organism evidence="1 2">
    <name type="scientific">Commensalibacter intestini A911</name>
    <dbReference type="NCBI Taxonomy" id="1088868"/>
    <lineage>
        <taxon>Bacteria</taxon>
        <taxon>Pseudomonadati</taxon>
        <taxon>Pseudomonadota</taxon>
        <taxon>Alphaproteobacteria</taxon>
        <taxon>Acetobacterales</taxon>
        <taxon>Acetobacteraceae</taxon>
    </lineage>
</organism>
<dbReference type="Proteomes" id="UP000005939">
    <property type="component" value="Unassembled WGS sequence"/>
</dbReference>
<dbReference type="EMBL" id="AGFR01000023">
    <property type="protein sequence ID" value="EHD12875.1"/>
    <property type="molecule type" value="Genomic_DNA"/>
</dbReference>
<reference evidence="1 2" key="1">
    <citation type="submission" date="2011-10" db="EMBL/GenBank/DDBJ databases">
        <title>Genome Sequence of Commensalibacter intestini A911, isolated from Drosophila gut.</title>
        <authorList>
            <person name="Lee W.-J."/>
            <person name="Kim E.-K."/>
        </authorList>
    </citation>
    <scope>NUCLEOTIDE SEQUENCE [LARGE SCALE GENOMIC DNA]</scope>
    <source>
        <strain evidence="1 2">A911</strain>
    </source>
</reference>
<protein>
    <recommendedName>
        <fullName evidence="3">TIR domain-containing protein</fullName>
    </recommendedName>
</protein>